<dbReference type="SUPFAM" id="SSF55486">
    <property type="entry name" value="Metalloproteases ('zincins'), catalytic domain"/>
    <property type="match status" value="1"/>
</dbReference>
<dbReference type="Proteomes" id="UP001231370">
    <property type="component" value="Unassembled WGS sequence"/>
</dbReference>
<keyword evidence="2 9" id="KW-0690">Ribosome biogenesis</keyword>
<evidence type="ECO:0000256" key="9">
    <source>
        <dbReference type="HAMAP-Rule" id="MF_00009"/>
    </source>
</evidence>
<evidence type="ECO:0000256" key="6">
    <source>
        <dbReference type="ARBA" id="ARBA00022759"/>
    </source>
</evidence>
<dbReference type="PANTHER" id="PTHR46986:SF1">
    <property type="entry name" value="ENDORIBONUCLEASE YBEY, CHLOROPLASTIC"/>
    <property type="match status" value="1"/>
</dbReference>
<evidence type="ECO:0000256" key="2">
    <source>
        <dbReference type="ARBA" id="ARBA00022517"/>
    </source>
</evidence>
<dbReference type="InterPro" id="IPR020549">
    <property type="entry name" value="YbeY_CS"/>
</dbReference>
<dbReference type="EMBL" id="JAQPOK010000068">
    <property type="protein sequence ID" value="MDJ1178846.1"/>
    <property type="molecule type" value="Genomic_DNA"/>
</dbReference>
<dbReference type="Pfam" id="PF02130">
    <property type="entry name" value="YbeY"/>
    <property type="match status" value="1"/>
</dbReference>
<organism evidence="10 11">
    <name type="scientific">Roseofilum halophilum BLCC-M91</name>
    <dbReference type="NCBI Taxonomy" id="3022259"/>
    <lineage>
        <taxon>Bacteria</taxon>
        <taxon>Bacillati</taxon>
        <taxon>Cyanobacteriota</taxon>
        <taxon>Cyanophyceae</taxon>
        <taxon>Desertifilales</taxon>
        <taxon>Desertifilaceae</taxon>
        <taxon>Roseofilum</taxon>
        <taxon>Roseofilum halophilum</taxon>
    </lineage>
</organism>
<evidence type="ECO:0000256" key="4">
    <source>
        <dbReference type="ARBA" id="ARBA00022722"/>
    </source>
</evidence>
<evidence type="ECO:0000313" key="10">
    <source>
        <dbReference type="EMBL" id="MDJ1178846.1"/>
    </source>
</evidence>
<dbReference type="InterPro" id="IPR023091">
    <property type="entry name" value="MetalPrtase_cat_dom_sf_prd"/>
</dbReference>
<comment type="caution">
    <text evidence="10">The sequence shown here is derived from an EMBL/GenBank/DDBJ whole genome shotgun (WGS) entry which is preliminary data.</text>
</comment>
<evidence type="ECO:0000256" key="8">
    <source>
        <dbReference type="ARBA" id="ARBA00022833"/>
    </source>
</evidence>
<dbReference type="PROSITE" id="PS01306">
    <property type="entry name" value="UPF0054"/>
    <property type="match status" value="1"/>
</dbReference>
<gene>
    <name evidence="9 10" type="primary">ybeY</name>
    <name evidence="10" type="ORF">PJF56_08230</name>
</gene>
<keyword evidence="3 9" id="KW-0698">rRNA processing</keyword>
<keyword evidence="8 9" id="KW-0862">Zinc</keyword>
<feature type="binding site" evidence="9">
    <location>
        <position position="131"/>
    </location>
    <ligand>
        <name>Zn(2+)</name>
        <dbReference type="ChEBI" id="CHEBI:29105"/>
        <note>catalytic</note>
    </ligand>
</feature>
<evidence type="ECO:0000256" key="3">
    <source>
        <dbReference type="ARBA" id="ARBA00022552"/>
    </source>
</evidence>
<name>A0ABT7BI44_9CYAN</name>
<comment type="cofactor">
    <cofactor evidence="9">
        <name>Zn(2+)</name>
        <dbReference type="ChEBI" id="CHEBI:29105"/>
    </cofactor>
    <text evidence="9">Binds 1 zinc ion.</text>
</comment>
<keyword evidence="4 9" id="KW-0540">Nuclease</keyword>
<keyword evidence="6 9" id="KW-0255">Endonuclease</keyword>
<evidence type="ECO:0000256" key="7">
    <source>
        <dbReference type="ARBA" id="ARBA00022801"/>
    </source>
</evidence>
<feature type="binding site" evidence="9">
    <location>
        <position position="137"/>
    </location>
    <ligand>
        <name>Zn(2+)</name>
        <dbReference type="ChEBI" id="CHEBI:29105"/>
        <note>catalytic</note>
    </ligand>
</feature>
<keyword evidence="5 9" id="KW-0479">Metal-binding</keyword>
<sequence>MDVEVNIEVSESISKPPVSPEEFNQWFCAWLEHLELNLELPPARAYELSLRLTDNPEIQSFNSQYRQQDRPTDVLAFAALETDTPLLPESEDPLYLGDLMISVEIARDQAQEQGHSETVELAWLSVHGLLHLLGWDHPDEASLQAMWEKQESLLVQVGLELGNREGMSTSVR</sequence>
<proteinExistence type="inferred from homology"/>
<keyword evidence="9" id="KW-0963">Cytoplasm</keyword>
<dbReference type="EC" id="3.1.-.-" evidence="9"/>
<evidence type="ECO:0000313" key="11">
    <source>
        <dbReference type="Proteomes" id="UP001231370"/>
    </source>
</evidence>
<dbReference type="NCBIfam" id="TIGR00043">
    <property type="entry name" value="rRNA maturation RNase YbeY"/>
    <property type="match status" value="1"/>
</dbReference>
<feature type="binding site" evidence="9">
    <location>
        <position position="127"/>
    </location>
    <ligand>
        <name>Zn(2+)</name>
        <dbReference type="ChEBI" id="CHEBI:29105"/>
        <note>catalytic</note>
    </ligand>
</feature>
<comment type="function">
    <text evidence="9">Single strand-specific metallo-endoribonuclease involved in late-stage 70S ribosome quality control and in maturation of the 3' terminus of the 16S rRNA.</text>
</comment>
<evidence type="ECO:0000256" key="5">
    <source>
        <dbReference type="ARBA" id="ARBA00022723"/>
    </source>
</evidence>
<keyword evidence="7 9" id="KW-0378">Hydrolase</keyword>
<accession>A0ABT7BI44</accession>
<keyword evidence="11" id="KW-1185">Reference proteome</keyword>
<comment type="subcellular location">
    <subcellularLocation>
        <location evidence="9">Cytoplasm</location>
    </subcellularLocation>
</comment>
<protein>
    <recommendedName>
        <fullName evidence="9">Endoribonuclease YbeY</fullName>
        <ecNumber evidence="9">3.1.-.-</ecNumber>
    </recommendedName>
</protein>
<dbReference type="InterPro" id="IPR002036">
    <property type="entry name" value="YbeY"/>
</dbReference>
<dbReference type="RefSeq" id="WP_283762158.1">
    <property type="nucleotide sequence ID" value="NZ_JAQPOK010000068.1"/>
</dbReference>
<dbReference type="Gene3D" id="3.40.390.30">
    <property type="entry name" value="Metalloproteases ('zincins'), catalytic domain"/>
    <property type="match status" value="1"/>
</dbReference>
<dbReference type="PANTHER" id="PTHR46986">
    <property type="entry name" value="ENDORIBONUCLEASE YBEY, CHLOROPLASTIC"/>
    <property type="match status" value="1"/>
</dbReference>
<dbReference type="HAMAP" id="MF_00009">
    <property type="entry name" value="Endoribonucl_YbeY"/>
    <property type="match status" value="1"/>
</dbReference>
<evidence type="ECO:0000256" key="1">
    <source>
        <dbReference type="ARBA" id="ARBA00010875"/>
    </source>
</evidence>
<reference evidence="10 11" key="1">
    <citation type="submission" date="2023-01" db="EMBL/GenBank/DDBJ databases">
        <title>Novel diversity within Roseofilum (Cyanobacteria; Desertifilaceae) from marine benthic mats with descriptions of four novel species.</title>
        <authorList>
            <person name="Wang Y."/>
            <person name="Berthold D.E."/>
            <person name="Hu J."/>
            <person name="Lefler F.W."/>
            <person name="Laughinghouse H.D. IV."/>
        </authorList>
    </citation>
    <scope>NUCLEOTIDE SEQUENCE [LARGE SCALE GENOMIC DNA]</scope>
    <source>
        <strain evidence="10 11">BLCC-M91</strain>
    </source>
</reference>
<comment type="similarity">
    <text evidence="1 9">Belongs to the endoribonuclease YbeY family.</text>
</comment>